<comment type="caution">
    <text evidence="1">The sequence shown here is derived from an EMBL/GenBank/DDBJ whole genome shotgun (WGS) entry which is preliminary data.</text>
</comment>
<evidence type="ECO:0008006" key="3">
    <source>
        <dbReference type="Google" id="ProtNLM"/>
    </source>
</evidence>
<feature type="non-terminal residue" evidence="1">
    <location>
        <position position="1"/>
    </location>
</feature>
<proteinExistence type="predicted"/>
<dbReference type="Gramene" id="TVU26359">
    <property type="protein sequence ID" value="TVU26359"/>
    <property type="gene ID" value="EJB05_28902"/>
</dbReference>
<dbReference type="OrthoDB" id="663901at2759"/>
<keyword evidence="2" id="KW-1185">Reference proteome</keyword>
<accession>A0A5J9UR69</accession>
<dbReference type="PANTHER" id="PTHR34223">
    <property type="entry name" value="OS11G0201299 PROTEIN"/>
    <property type="match status" value="1"/>
</dbReference>
<dbReference type="AlphaFoldDB" id="A0A5J9UR69"/>
<gene>
    <name evidence="1" type="ORF">EJB05_28902</name>
</gene>
<dbReference type="PANTHER" id="PTHR34223:SF22">
    <property type="entry name" value="OS11G0208300 PROTEIN"/>
    <property type="match status" value="1"/>
</dbReference>
<dbReference type="Proteomes" id="UP000324897">
    <property type="component" value="Chromosome 2"/>
</dbReference>
<dbReference type="EMBL" id="RWGY01000013">
    <property type="protein sequence ID" value="TVU26359.1"/>
    <property type="molecule type" value="Genomic_DNA"/>
</dbReference>
<evidence type="ECO:0000313" key="2">
    <source>
        <dbReference type="Proteomes" id="UP000324897"/>
    </source>
</evidence>
<protein>
    <recommendedName>
        <fullName evidence="3">FBD domain-containing protein</fullName>
    </recommendedName>
</protein>
<organism evidence="1 2">
    <name type="scientific">Eragrostis curvula</name>
    <name type="common">weeping love grass</name>
    <dbReference type="NCBI Taxonomy" id="38414"/>
    <lineage>
        <taxon>Eukaryota</taxon>
        <taxon>Viridiplantae</taxon>
        <taxon>Streptophyta</taxon>
        <taxon>Embryophyta</taxon>
        <taxon>Tracheophyta</taxon>
        <taxon>Spermatophyta</taxon>
        <taxon>Magnoliopsida</taxon>
        <taxon>Liliopsida</taxon>
        <taxon>Poales</taxon>
        <taxon>Poaceae</taxon>
        <taxon>PACMAD clade</taxon>
        <taxon>Chloridoideae</taxon>
        <taxon>Eragrostideae</taxon>
        <taxon>Eragrostidinae</taxon>
        <taxon>Eragrostis</taxon>
    </lineage>
</organism>
<feature type="non-terminal residue" evidence="1">
    <location>
        <position position="148"/>
    </location>
</feature>
<reference evidence="1 2" key="1">
    <citation type="journal article" date="2019" name="Sci. Rep.">
        <title>A high-quality genome of Eragrostis curvula grass provides insights into Poaceae evolution and supports new strategies to enhance forage quality.</title>
        <authorList>
            <person name="Carballo J."/>
            <person name="Santos B.A.C.M."/>
            <person name="Zappacosta D."/>
            <person name="Garbus I."/>
            <person name="Selva J.P."/>
            <person name="Gallo C.A."/>
            <person name="Diaz A."/>
            <person name="Albertini E."/>
            <person name="Caccamo M."/>
            <person name="Echenique V."/>
        </authorList>
    </citation>
    <scope>NUCLEOTIDE SEQUENCE [LARGE SCALE GENOMIC DNA]</scope>
    <source>
        <strain evidence="2">cv. Victoria</strain>
        <tissue evidence="1">Leaf</tissue>
    </source>
</reference>
<sequence length="148" mass="16731">MPITFLDMELAGSLSDLPSLLSVQFAFNRDMKWCPTFTNLKTLSLNEWCIAPDPNAVICIIQHSPILEKLTLDLSRQVCSFEPRKLVKKNGSCKSLELPFASEHLKLVQIKCKEIDDRVPKLLKILSNYGIPLEQIKIQQSIGFSRSA</sequence>
<evidence type="ECO:0000313" key="1">
    <source>
        <dbReference type="EMBL" id="TVU26359.1"/>
    </source>
</evidence>
<dbReference type="InterPro" id="IPR053197">
    <property type="entry name" value="F-box_SCFL_complex_component"/>
</dbReference>
<name>A0A5J9UR69_9POAL</name>